<reference evidence="9" key="1">
    <citation type="journal article" date="2021" name="PeerJ">
        <title>Extensive microbial diversity within the chicken gut microbiome revealed by metagenomics and culture.</title>
        <authorList>
            <person name="Gilroy R."/>
            <person name="Ravi A."/>
            <person name="Getino M."/>
            <person name="Pursley I."/>
            <person name="Horton D.L."/>
            <person name="Alikhan N.F."/>
            <person name="Baker D."/>
            <person name="Gharbi K."/>
            <person name="Hall N."/>
            <person name="Watson M."/>
            <person name="Adriaenssens E.M."/>
            <person name="Foster-Nyarko E."/>
            <person name="Jarju S."/>
            <person name="Secka A."/>
            <person name="Antonio M."/>
            <person name="Oren A."/>
            <person name="Chaudhuri R.R."/>
            <person name="La Ragione R."/>
            <person name="Hildebrand F."/>
            <person name="Pallen M.J."/>
        </authorList>
    </citation>
    <scope>NUCLEOTIDE SEQUENCE</scope>
    <source>
        <strain evidence="9">CHK169-2315</strain>
    </source>
</reference>
<dbReference type="Gene3D" id="2.40.240.10">
    <property type="entry name" value="Ribosomal Protein L25, Chain P"/>
    <property type="match status" value="1"/>
</dbReference>
<dbReference type="InterPro" id="IPR001021">
    <property type="entry name" value="Ribosomal_bL25_long"/>
</dbReference>
<evidence type="ECO:0000259" key="7">
    <source>
        <dbReference type="Pfam" id="PF01386"/>
    </source>
</evidence>
<feature type="domain" description="Large ribosomal subunit protein bL25 L25" evidence="7">
    <location>
        <begin position="5"/>
        <end position="92"/>
    </location>
</feature>
<evidence type="ECO:0000256" key="4">
    <source>
        <dbReference type="ARBA" id="ARBA00023274"/>
    </source>
</evidence>
<dbReference type="SUPFAM" id="SSF50715">
    <property type="entry name" value="Ribosomal protein L25-like"/>
    <property type="match status" value="1"/>
</dbReference>
<reference evidence="9" key="2">
    <citation type="submission" date="2021-04" db="EMBL/GenBank/DDBJ databases">
        <authorList>
            <person name="Gilroy R."/>
        </authorList>
    </citation>
    <scope>NUCLEOTIDE SEQUENCE</scope>
    <source>
        <strain evidence="9">CHK169-2315</strain>
    </source>
</reference>
<keyword evidence="1 5" id="KW-0699">rRNA-binding</keyword>
<dbReference type="PANTHER" id="PTHR33284:SF1">
    <property type="entry name" value="RIBOSOMAL PROTEIN L25_GLN-TRNA SYNTHETASE, ANTI-CODON-BINDING DOMAIN-CONTAINING PROTEIN"/>
    <property type="match status" value="1"/>
</dbReference>
<keyword evidence="2 5" id="KW-0694">RNA-binding</keyword>
<evidence type="ECO:0000313" key="10">
    <source>
        <dbReference type="Proteomes" id="UP000823937"/>
    </source>
</evidence>
<keyword evidence="4 5" id="KW-0687">Ribonucleoprotein</keyword>
<evidence type="ECO:0000256" key="5">
    <source>
        <dbReference type="HAMAP-Rule" id="MF_01334"/>
    </source>
</evidence>
<protein>
    <recommendedName>
        <fullName evidence="5">Large ribosomal subunit protein bL25</fullName>
    </recommendedName>
    <alternativeName>
        <fullName evidence="5">General stress protein CTC</fullName>
    </alternativeName>
</protein>
<comment type="caution">
    <text evidence="9">The sequence shown here is derived from an EMBL/GenBank/DDBJ whole genome shotgun (WGS) entry which is preliminary data.</text>
</comment>
<dbReference type="Gene3D" id="2.170.120.20">
    <property type="entry name" value="Ribosomal protein L25, beta domain"/>
    <property type="match status" value="1"/>
</dbReference>
<accession>A0A9D1PL34</accession>
<dbReference type="HAMAP" id="MF_01334">
    <property type="entry name" value="Ribosomal_bL25_CTC"/>
    <property type="match status" value="1"/>
</dbReference>
<keyword evidence="3 5" id="KW-0689">Ribosomal protein</keyword>
<dbReference type="EMBL" id="DXHX01000076">
    <property type="protein sequence ID" value="HIV74478.1"/>
    <property type="molecule type" value="Genomic_DNA"/>
</dbReference>
<evidence type="ECO:0000313" key="9">
    <source>
        <dbReference type="EMBL" id="HIV74478.1"/>
    </source>
</evidence>
<organism evidence="9 10">
    <name type="scientific">Candidatus Pseudogracilibacillus intestinigallinarum</name>
    <dbReference type="NCBI Taxonomy" id="2838742"/>
    <lineage>
        <taxon>Bacteria</taxon>
        <taxon>Bacillati</taxon>
        <taxon>Bacillota</taxon>
        <taxon>Bacilli</taxon>
        <taxon>Bacillales</taxon>
        <taxon>Bacillaceae</taxon>
        <taxon>Pseudogracilibacillus</taxon>
    </lineage>
</organism>
<dbReference type="Pfam" id="PF01386">
    <property type="entry name" value="Ribosomal_L25p"/>
    <property type="match status" value="1"/>
</dbReference>
<dbReference type="InterPro" id="IPR029751">
    <property type="entry name" value="Ribosomal_L25_dom"/>
</dbReference>
<dbReference type="GO" id="GO:0008097">
    <property type="term" value="F:5S rRNA binding"/>
    <property type="evidence" value="ECO:0007669"/>
    <property type="project" value="InterPro"/>
</dbReference>
<dbReference type="NCBIfam" id="TIGR00731">
    <property type="entry name" value="bL25_bact_ctc"/>
    <property type="match status" value="1"/>
</dbReference>
<dbReference type="GO" id="GO:0006412">
    <property type="term" value="P:translation"/>
    <property type="evidence" value="ECO:0007669"/>
    <property type="project" value="UniProtKB-UniRule"/>
</dbReference>
<comment type="function">
    <text evidence="5">This is one of the proteins that binds to the 5S RNA in the ribosome where it forms part of the central protuberance.</text>
</comment>
<dbReference type="PANTHER" id="PTHR33284">
    <property type="entry name" value="RIBOSOMAL PROTEIN L25/GLN-TRNA SYNTHETASE, ANTI-CODON-BINDING DOMAIN-CONTAINING PROTEIN"/>
    <property type="match status" value="1"/>
</dbReference>
<evidence type="ECO:0000256" key="1">
    <source>
        <dbReference type="ARBA" id="ARBA00022730"/>
    </source>
</evidence>
<proteinExistence type="inferred from homology"/>
<evidence type="ECO:0000259" key="8">
    <source>
        <dbReference type="Pfam" id="PF14693"/>
    </source>
</evidence>
<gene>
    <name evidence="5" type="primary">rplY</name>
    <name evidence="5" type="synonym">ctc</name>
    <name evidence="9" type="ORF">H9895_05270</name>
</gene>
<dbReference type="CDD" id="cd00495">
    <property type="entry name" value="Ribosomal_L25_TL5_CTC"/>
    <property type="match status" value="1"/>
</dbReference>
<evidence type="ECO:0000256" key="6">
    <source>
        <dbReference type="SAM" id="MobiDB-lite"/>
    </source>
</evidence>
<name>A0A9D1PL34_9BACI</name>
<sequence>MAITLNAKKRENLTKAATNELRSEGAIPSVVYGKEKDTVTVSVDEIELLKTVRDEGRNAIISLAIEGGSKVDVMLHDYQVDPIKENVIHADFFVVDMAEELDVAVPVRLEGEAVGAKEGGVLQQPAIELQIRVKPANIPEEIVIDVTDLTIGDSISVSDLPVKSEYEFLDDADAVIVSVLPPEAEVEEADADASVEPELVGAEEDEEA</sequence>
<dbReference type="Proteomes" id="UP000823937">
    <property type="component" value="Unassembled WGS sequence"/>
</dbReference>
<feature type="domain" description="Large ribosomal subunit protein bL25 beta" evidence="8">
    <location>
        <begin position="101"/>
        <end position="182"/>
    </location>
</feature>
<dbReference type="Pfam" id="PF14693">
    <property type="entry name" value="Ribosomal_TL5_C"/>
    <property type="match status" value="1"/>
</dbReference>
<comment type="subunit">
    <text evidence="5">Part of the 50S ribosomal subunit; part of the 5S rRNA/L5/L18/L25 subcomplex. Contacts the 5S rRNA. Binds to the 5S rRNA independently of L5 and L18.</text>
</comment>
<comment type="similarity">
    <text evidence="5">Belongs to the bacterial ribosomal protein bL25 family. CTC subfamily.</text>
</comment>
<feature type="region of interest" description="Disordered" evidence="6">
    <location>
        <begin position="184"/>
        <end position="208"/>
    </location>
</feature>
<evidence type="ECO:0000256" key="2">
    <source>
        <dbReference type="ARBA" id="ARBA00022884"/>
    </source>
</evidence>
<evidence type="ECO:0000256" key="3">
    <source>
        <dbReference type="ARBA" id="ARBA00022980"/>
    </source>
</evidence>
<dbReference type="InterPro" id="IPR020056">
    <property type="entry name" value="Rbsml_bL25/Gln-tRNA_synth_N"/>
</dbReference>
<dbReference type="InterPro" id="IPR020930">
    <property type="entry name" value="Ribosomal_uL5_bac-type"/>
</dbReference>
<dbReference type="InterPro" id="IPR011035">
    <property type="entry name" value="Ribosomal_bL25/Gln-tRNA_synth"/>
</dbReference>
<dbReference type="GO" id="GO:0022625">
    <property type="term" value="C:cytosolic large ribosomal subunit"/>
    <property type="evidence" value="ECO:0007669"/>
    <property type="project" value="TreeGrafter"/>
</dbReference>
<dbReference type="NCBIfam" id="NF004133">
    <property type="entry name" value="PRK05618.2-4"/>
    <property type="match status" value="1"/>
</dbReference>
<dbReference type="AlphaFoldDB" id="A0A9D1PL34"/>
<dbReference type="GO" id="GO:0003735">
    <property type="term" value="F:structural constituent of ribosome"/>
    <property type="evidence" value="ECO:0007669"/>
    <property type="project" value="InterPro"/>
</dbReference>
<dbReference type="InterPro" id="IPR037121">
    <property type="entry name" value="Ribosomal_bL25_C"/>
</dbReference>
<dbReference type="InterPro" id="IPR020057">
    <property type="entry name" value="Ribosomal_bL25_b-dom"/>
</dbReference>